<reference evidence="1" key="2">
    <citation type="journal article" date="2023" name="Science">
        <title>Genomic signatures of disease resistance in endangered staghorn corals.</title>
        <authorList>
            <person name="Vollmer S.V."/>
            <person name="Selwyn J.D."/>
            <person name="Despard B.A."/>
            <person name="Roesel C.L."/>
        </authorList>
    </citation>
    <scope>NUCLEOTIDE SEQUENCE</scope>
    <source>
        <strain evidence="1">K2</strain>
    </source>
</reference>
<dbReference type="EMBL" id="JARQWQ010000028">
    <property type="protein sequence ID" value="KAK2562451.1"/>
    <property type="molecule type" value="Genomic_DNA"/>
</dbReference>
<proteinExistence type="predicted"/>
<dbReference type="Proteomes" id="UP001249851">
    <property type="component" value="Unassembled WGS sequence"/>
</dbReference>
<protein>
    <submittedName>
        <fullName evidence="1">Uncharacterized protein</fullName>
    </submittedName>
</protein>
<evidence type="ECO:0000313" key="1">
    <source>
        <dbReference type="EMBL" id="KAK2562451.1"/>
    </source>
</evidence>
<reference evidence="1" key="1">
    <citation type="journal article" date="2023" name="G3 (Bethesda)">
        <title>Whole genome assembly and annotation of the endangered Caribbean coral Acropora cervicornis.</title>
        <authorList>
            <person name="Selwyn J.D."/>
            <person name="Vollmer S.V."/>
        </authorList>
    </citation>
    <scope>NUCLEOTIDE SEQUENCE</scope>
    <source>
        <strain evidence="1">K2</strain>
    </source>
</reference>
<evidence type="ECO:0000313" key="2">
    <source>
        <dbReference type="Proteomes" id="UP001249851"/>
    </source>
</evidence>
<accession>A0AAD9QJF2</accession>
<gene>
    <name evidence="1" type="ORF">P5673_014107</name>
</gene>
<comment type="caution">
    <text evidence="1">The sequence shown here is derived from an EMBL/GenBank/DDBJ whole genome shotgun (WGS) entry which is preliminary data.</text>
</comment>
<keyword evidence="2" id="KW-1185">Reference proteome</keyword>
<organism evidence="1 2">
    <name type="scientific">Acropora cervicornis</name>
    <name type="common">Staghorn coral</name>
    <dbReference type="NCBI Taxonomy" id="6130"/>
    <lineage>
        <taxon>Eukaryota</taxon>
        <taxon>Metazoa</taxon>
        <taxon>Cnidaria</taxon>
        <taxon>Anthozoa</taxon>
        <taxon>Hexacorallia</taxon>
        <taxon>Scleractinia</taxon>
        <taxon>Astrocoeniina</taxon>
        <taxon>Acroporidae</taxon>
        <taxon>Acropora</taxon>
    </lineage>
</organism>
<dbReference type="AlphaFoldDB" id="A0AAD9QJF2"/>
<sequence length="279" mass="32566">MYGLSRNWALFRDWLKFEPTVLKGWNVLTYTPMHILRTGTSTGEYCWKPIFECRPCPTTNRSVSQAEILSLPCLSAKVIVFHLDLKESMQLRLSFHLLSQVLEVELLVAIIGIAGQHLKAIGLETSLTRFNQEETFTCVIFWPKGVVLVEFPKLVQMENRNFRSYTVQDLVNKMKKLRQKYKQEKDKSSRSGTAKRKKWKFFEIIDRTLCDKPQVKPPLVIDSSASSTADLHDAVNDENSEKVSFYLSMFNSWERDFTLCRWAKMERYRMNGVESHTYI</sequence>
<name>A0AAD9QJF2_ACRCE</name>